<dbReference type="Pfam" id="PF00201">
    <property type="entry name" value="UDPGT"/>
    <property type="match status" value="1"/>
</dbReference>
<keyword evidence="2 3" id="KW-0808">Transferase</keyword>
<comment type="caution">
    <text evidence="5">The sequence shown here is derived from an EMBL/GenBank/DDBJ whole genome shotgun (WGS) entry which is preliminary data.</text>
</comment>
<dbReference type="EC" id="2.4.1.-" evidence="4"/>
<accession>A0ABD1H4N1</accession>
<proteinExistence type="inferred from homology"/>
<gene>
    <name evidence="5" type="ORF">AAHA92_19221</name>
</gene>
<evidence type="ECO:0000256" key="1">
    <source>
        <dbReference type="ARBA" id="ARBA00009995"/>
    </source>
</evidence>
<dbReference type="InterPro" id="IPR002213">
    <property type="entry name" value="UDP_glucos_trans"/>
</dbReference>
<keyword evidence="6" id="KW-1185">Reference proteome</keyword>
<dbReference type="EMBL" id="JBEAFC010000007">
    <property type="protein sequence ID" value="KAL1551367.1"/>
    <property type="molecule type" value="Genomic_DNA"/>
</dbReference>
<protein>
    <recommendedName>
        <fullName evidence="4">Glycosyltransferase</fullName>
        <ecNumber evidence="4">2.4.1.-</ecNumber>
    </recommendedName>
</protein>
<dbReference type="InterPro" id="IPR050481">
    <property type="entry name" value="UDP-glycosyltransf_plant"/>
</dbReference>
<evidence type="ECO:0000256" key="4">
    <source>
        <dbReference type="RuleBase" id="RU362057"/>
    </source>
</evidence>
<dbReference type="FunFam" id="3.40.50.2000:FF:000056">
    <property type="entry name" value="Glycosyltransferase"/>
    <property type="match status" value="1"/>
</dbReference>
<dbReference type="InterPro" id="IPR035595">
    <property type="entry name" value="UDP_glycos_trans_CS"/>
</dbReference>
<evidence type="ECO:0000313" key="5">
    <source>
        <dbReference type="EMBL" id="KAL1551367.1"/>
    </source>
</evidence>
<dbReference type="Gene3D" id="3.40.50.2000">
    <property type="entry name" value="Glycogen Phosphorylase B"/>
    <property type="match status" value="2"/>
</dbReference>
<evidence type="ECO:0000256" key="3">
    <source>
        <dbReference type="RuleBase" id="RU003718"/>
    </source>
</evidence>
<dbReference type="PANTHER" id="PTHR48048">
    <property type="entry name" value="GLYCOSYLTRANSFERASE"/>
    <property type="match status" value="1"/>
</dbReference>
<dbReference type="PROSITE" id="PS00375">
    <property type="entry name" value="UDPGT"/>
    <property type="match status" value="1"/>
</dbReference>
<dbReference type="AlphaFoldDB" id="A0ABD1H4N1"/>
<evidence type="ECO:0000256" key="2">
    <source>
        <dbReference type="ARBA" id="ARBA00022679"/>
    </source>
</evidence>
<organism evidence="5 6">
    <name type="scientific">Salvia divinorum</name>
    <name type="common">Maria pastora</name>
    <name type="synonym">Diviner's sage</name>
    <dbReference type="NCBI Taxonomy" id="28513"/>
    <lineage>
        <taxon>Eukaryota</taxon>
        <taxon>Viridiplantae</taxon>
        <taxon>Streptophyta</taxon>
        <taxon>Embryophyta</taxon>
        <taxon>Tracheophyta</taxon>
        <taxon>Spermatophyta</taxon>
        <taxon>Magnoliopsida</taxon>
        <taxon>eudicotyledons</taxon>
        <taxon>Gunneridae</taxon>
        <taxon>Pentapetalae</taxon>
        <taxon>asterids</taxon>
        <taxon>lamiids</taxon>
        <taxon>Lamiales</taxon>
        <taxon>Lamiaceae</taxon>
        <taxon>Nepetoideae</taxon>
        <taxon>Mentheae</taxon>
        <taxon>Salviinae</taxon>
        <taxon>Salvia</taxon>
        <taxon>Salvia subgen. Calosphace</taxon>
    </lineage>
</organism>
<dbReference type="Proteomes" id="UP001567538">
    <property type="component" value="Unassembled WGS sequence"/>
</dbReference>
<dbReference type="GO" id="GO:0016757">
    <property type="term" value="F:glycosyltransferase activity"/>
    <property type="evidence" value="ECO:0007669"/>
    <property type="project" value="UniProtKB-KW"/>
</dbReference>
<sequence>MSADDKATLVFAPFPFMSHLVSAVELAKLLTARDERLVVTILVMKLGMPAVEMAKISSYTKNPPNPRINFLHLQENESASTPPTTSKNQILQFMESQKGPARDAVAEMMKRQNGRLAGIVLDMFCTPMIDVANELSAPAFIFFPCGSASLGLMLHLQILHDNRGGDMEECEEVSIPTHVHPVPAKVWPGGHGQRDMFDKDAGILEFLRRYKESRGFVTNTFLEFESHAINSLSADEKLPPVYPVGPMIQGGGEEADEDKRKREEIIAWLDEQPHSSVVFLCFGTCGWFKGDQLKEISTALEQSGLRFLWSLRKPPPNETLGFPGEYENHEQVLPAGFLQRTMETGKVIGWAPQMAVLSHPAVGGFVSHCGWNSILESVWCGVPVAAWPLYAEQQSNAFLLVKEFEMAVEIKMDYMINSDVIVPARTIENAIRQVMDPENKIRPKVKELHDKTRTALVEGGSSYNFLGRLIENVMDDSS</sequence>
<name>A0ABD1H4N1_SALDI</name>
<evidence type="ECO:0000313" key="6">
    <source>
        <dbReference type="Proteomes" id="UP001567538"/>
    </source>
</evidence>
<dbReference type="PANTHER" id="PTHR48048:SF88">
    <property type="entry name" value="GLYCOSYLTRANSFERASE"/>
    <property type="match status" value="1"/>
</dbReference>
<comment type="similarity">
    <text evidence="1 3">Belongs to the UDP-glycosyltransferase family.</text>
</comment>
<reference evidence="5 6" key="1">
    <citation type="submission" date="2024-06" db="EMBL/GenBank/DDBJ databases">
        <title>A chromosome level genome sequence of Diviner's sage (Salvia divinorum).</title>
        <authorList>
            <person name="Ford S.A."/>
            <person name="Ro D.-K."/>
            <person name="Ness R.W."/>
            <person name="Phillips M.A."/>
        </authorList>
    </citation>
    <scope>NUCLEOTIDE SEQUENCE [LARGE SCALE GENOMIC DNA]</scope>
    <source>
        <strain evidence="5">SAF-2024a</strain>
        <tissue evidence="5">Leaf</tissue>
    </source>
</reference>
<keyword evidence="3 5" id="KW-0328">Glycosyltransferase</keyword>
<dbReference type="SUPFAM" id="SSF53756">
    <property type="entry name" value="UDP-Glycosyltransferase/glycogen phosphorylase"/>
    <property type="match status" value="1"/>
</dbReference>
<dbReference type="CDD" id="cd03784">
    <property type="entry name" value="GT1_Gtf-like"/>
    <property type="match status" value="1"/>
</dbReference>